<dbReference type="RefSeq" id="XP_025589790.1">
    <property type="nucleotide sequence ID" value="XM_025730690.2"/>
</dbReference>
<dbReference type="KEGG" id="fvn:FVRRES_02585"/>
<dbReference type="OrthoDB" id="5416097at2759"/>
<keyword evidence="3" id="KW-1185">Reference proteome</keyword>
<dbReference type="EMBL" id="LN649229">
    <property type="protein sequence ID" value="CEI66073.1"/>
    <property type="molecule type" value="Genomic_DNA"/>
</dbReference>
<evidence type="ECO:0000313" key="2">
    <source>
        <dbReference type="EMBL" id="CEI66073.1"/>
    </source>
</evidence>
<proteinExistence type="predicted"/>
<sequence>MAPPPPPAVEISRPMNRDADRSVPIHPPPTRSVPCCSFPVACLQETKLGDRYDSARKIEKAIRRIQPGFRIRVEHFAAILLVEQEDLQHEDEGGHLSHERCNPWQLKRRLEKISPFCKHYMLHLDPRNLDLKHWVHAKPVPLVSQPLLSPEMSYDEIQLSTHYRASFRTQTTIDEVPKNIAQRGERECRERDGYKCVITGRSSPRVFWLIPKGFNDTKNNNNATGNFEAGCVYLTKIDLLDDIHSATELGKTHKVWNMLCVDPAIYDTLAQGLCAFKYIGIEELRDGHCQVQLKFFWMPKLPPRFGQIMDLNAIMKFNPKDNAQGFISFQNIERGKDISADLTMFKNSGCPMPDRIDKREAISTPPLLSGKDVNIKMPKRESRLFKTVIEIHWACVTFTALCGGAGRAWYLIGMNQADGSLQPRWEQYKEDKHTGLTD</sequence>
<protein>
    <recommendedName>
        <fullName evidence="4">HNH nuclease domain-containing protein</fullName>
    </recommendedName>
</protein>
<evidence type="ECO:0008006" key="4">
    <source>
        <dbReference type="Google" id="ProtNLM"/>
    </source>
</evidence>
<accession>A0A2L2TDG4</accession>
<feature type="region of interest" description="Disordered" evidence="1">
    <location>
        <begin position="1"/>
        <end position="28"/>
    </location>
</feature>
<evidence type="ECO:0000256" key="1">
    <source>
        <dbReference type="SAM" id="MobiDB-lite"/>
    </source>
</evidence>
<dbReference type="Proteomes" id="UP000245910">
    <property type="component" value="Chromosome I"/>
</dbReference>
<dbReference type="GeneID" id="37254226"/>
<reference evidence="3" key="1">
    <citation type="submission" date="2014-10" db="EMBL/GenBank/DDBJ databases">
        <authorList>
            <person name="King R."/>
        </authorList>
    </citation>
    <scope>NUCLEOTIDE SEQUENCE [LARGE SCALE GENOMIC DNA]</scope>
    <source>
        <strain evidence="3">A3/5</strain>
    </source>
</reference>
<dbReference type="AlphaFoldDB" id="A0A2L2TDG4"/>
<evidence type="ECO:0000313" key="3">
    <source>
        <dbReference type="Proteomes" id="UP000245910"/>
    </source>
</evidence>
<name>A0A2L2TDG4_9HYPO</name>
<organism evidence="2 3">
    <name type="scientific">Fusarium venenatum</name>
    <dbReference type="NCBI Taxonomy" id="56646"/>
    <lineage>
        <taxon>Eukaryota</taxon>
        <taxon>Fungi</taxon>
        <taxon>Dikarya</taxon>
        <taxon>Ascomycota</taxon>
        <taxon>Pezizomycotina</taxon>
        <taxon>Sordariomycetes</taxon>
        <taxon>Hypocreomycetidae</taxon>
        <taxon>Hypocreales</taxon>
        <taxon>Nectriaceae</taxon>
        <taxon>Fusarium</taxon>
    </lineage>
</organism>